<dbReference type="InterPro" id="IPR023393">
    <property type="entry name" value="START-like_dom_sf"/>
</dbReference>
<dbReference type="PANTHER" id="PTHR12901:SF10">
    <property type="entry name" value="COENZYME Q-BINDING PROTEIN COQ10, MITOCHONDRIAL"/>
    <property type="match status" value="1"/>
</dbReference>
<dbReference type="CDD" id="cd07813">
    <property type="entry name" value="COQ10p_like"/>
    <property type="match status" value="1"/>
</dbReference>
<feature type="domain" description="Coenzyme Q-binding protein COQ10 START" evidence="1">
    <location>
        <begin position="10"/>
        <end position="135"/>
    </location>
</feature>
<protein>
    <submittedName>
        <fullName evidence="2">Ribosome association toxin RatA</fullName>
    </submittedName>
</protein>
<accession>A0A3B0WQQ6</accession>
<gene>
    <name evidence="2" type="ORF">MNBD_GAMMA05-1677</name>
</gene>
<dbReference type="EMBL" id="UOFE01000045">
    <property type="protein sequence ID" value="VAW54960.1"/>
    <property type="molecule type" value="Genomic_DNA"/>
</dbReference>
<dbReference type="AlphaFoldDB" id="A0A3B0WQQ6"/>
<evidence type="ECO:0000259" key="1">
    <source>
        <dbReference type="Pfam" id="PF03364"/>
    </source>
</evidence>
<dbReference type="Pfam" id="PF03364">
    <property type="entry name" value="Polyketide_cyc"/>
    <property type="match status" value="1"/>
</dbReference>
<dbReference type="Gene3D" id="3.30.530.20">
    <property type="match status" value="1"/>
</dbReference>
<dbReference type="InterPro" id="IPR044996">
    <property type="entry name" value="COQ10-like"/>
</dbReference>
<reference evidence="2" key="1">
    <citation type="submission" date="2018-06" db="EMBL/GenBank/DDBJ databases">
        <authorList>
            <person name="Zhirakovskaya E."/>
        </authorList>
    </citation>
    <scope>NUCLEOTIDE SEQUENCE</scope>
</reference>
<dbReference type="GO" id="GO:0045333">
    <property type="term" value="P:cellular respiration"/>
    <property type="evidence" value="ECO:0007669"/>
    <property type="project" value="InterPro"/>
</dbReference>
<evidence type="ECO:0000313" key="2">
    <source>
        <dbReference type="EMBL" id="VAW54960.1"/>
    </source>
</evidence>
<organism evidence="2">
    <name type="scientific">hydrothermal vent metagenome</name>
    <dbReference type="NCBI Taxonomy" id="652676"/>
    <lineage>
        <taxon>unclassified sequences</taxon>
        <taxon>metagenomes</taxon>
        <taxon>ecological metagenomes</taxon>
    </lineage>
</organism>
<dbReference type="GO" id="GO:0048039">
    <property type="term" value="F:ubiquinone binding"/>
    <property type="evidence" value="ECO:0007669"/>
    <property type="project" value="InterPro"/>
</dbReference>
<dbReference type="InterPro" id="IPR005031">
    <property type="entry name" value="COQ10_START"/>
</dbReference>
<proteinExistence type="predicted"/>
<dbReference type="SUPFAM" id="SSF55961">
    <property type="entry name" value="Bet v1-like"/>
    <property type="match status" value="1"/>
</dbReference>
<dbReference type="PANTHER" id="PTHR12901">
    <property type="entry name" value="SPERM PROTEIN HOMOLOG"/>
    <property type="match status" value="1"/>
</dbReference>
<name>A0A3B0WQQ6_9ZZZZ</name>
<sequence length="147" mass="16468">MSQIQRSALVHYSPAEMYHLVNDVADYASFLPWCRSSAVKSETETEMVASVEIAKGVLNKTFTTRNQLQSGKRIDLELVDGPFKKLTGCWRFDALKTENACKVSLDLEFEFDNAMMSIAAKPIFTQIANSLVDSFCKRAVVVYGERG</sequence>